<dbReference type="InterPro" id="IPR010144">
    <property type="entry name" value="CRISPR-assoc_prot_Csd1-typ"/>
</dbReference>
<name>G9EUK4_9GAMM</name>
<evidence type="ECO:0000313" key="2">
    <source>
        <dbReference type="Proteomes" id="UP000002770"/>
    </source>
</evidence>
<dbReference type="Pfam" id="PF09709">
    <property type="entry name" value="Cas_Csd1"/>
    <property type="match status" value="1"/>
</dbReference>
<dbReference type="InParanoid" id="G9EUK4"/>
<dbReference type="HOGENOM" id="CLU_031037_0_0_6"/>
<dbReference type="eggNOG" id="ENOG502Z7WH">
    <property type="taxonomic scope" value="Bacteria"/>
</dbReference>
<dbReference type="EMBL" id="JH413850">
    <property type="protein sequence ID" value="EHL29004.1"/>
    <property type="molecule type" value="Genomic_DNA"/>
</dbReference>
<keyword evidence="2" id="KW-1185">Reference proteome</keyword>
<dbReference type="AlphaFoldDB" id="G9EUK4"/>
<organism evidence="1 2">
    <name type="scientific">Legionella drancourtii LLAP12</name>
    <dbReference type="NCBI Taxonomy" id="658187"/>
    <lineage>
        <taxon>Bacteria</taxon>
        <taxon>Pseudomonadati</taxon>
        <taxon>Pseudomonadota</taxon>
        <taxon>Gammaproteobacteria</taxon>
        <taxon>Legionellales</taxon>
        <taxon>Legionellaceae</taxon>
        <taxon>Legionella</taxon>
    </lineage>
</organism>
<gene>
    <name evidence="1" type="ORF">LDG_9001</name>
</gene>
<dbReference type="OrthoDB" id="9778918at2"/>
<accession>G9EUK4</accession>
<evidence type="ECO:0008006" key="3">
    <source>
        <dbReference type="Google" id="ProtNLM"/>
    </source>
</evidence>
<dbReference type="STRING" id="658187.LDG_9001"/>
<protein>
    <recommendedName>
        <fullName evidence="3">Type I-C CRISPR-associated protein Cas8c/Csd1</fullName>
    </recommendedName>
</protein>
<dbReference type="NCBIfam" id="TIGR01863">
    <property type="entry name" value="cas_Csd1"/>
    <property type="match status" value="1"/>
</dbReference>
<evidence type="ECO:0000313" key="1">
    <source>
        <dbReference type="EMBL" id="EHL29004.1"/>
    </source>
</evidence>
<proteinExistence type="predicted"/>
<dbReference type="RefSeq" id="WP_006872858.1">
    <property type="nucleotide sequence ID" value="NZ_JH413850.1"/>
</dbReference>
<sequence length="571" mass="64117">MILQALKDYYDRKVADPDGGIAPEGFEYKEIPFVIVVDEQGDLVQIEDSREQDGKQLRAKAFLVPQAEKRASGVKANLLWDNAEYIFGLSLHSKPERVAQMHNDFVNRIKMLGVEHDIGVNAVLLFLSSGLLLSALEQSKYAAEIKEANPFMAFRLNGDNILVCERKEVVAKIKSVPIIGNQGVCLISGETEVLANLQPAIKGVRGANTMGGNLVSFNLDAFNSFGKTQGANAPIGAKSAFAYTTALNYLLRKDSLQKIQVGDASTVFWSEKKSHFEDDFSSLFDGSHKDDPDHLTNKVKALFKSVEMGVFPVEDNKNHFFVLGLSPNAARISVRFWQVATIAEFSQRIVRHFQDLELVHAPHQHDYLPLWELLRATALLGKSENIMPNLSGEWMSSILAGLPYPETLFQAVLRRIHAERTVSYPRAMILKGCLNRKARFKNQTQEEVTVALDKENKKPGYRLGRLFATLEKIQEEANPGINAPIRNRYYSSASSTPASVIPILMRLKNHHLAKLEKGRTIFFERLLGEILSEVNTFPSQLNLQDQGLFAIGYYHQRQAFFTKSEYSNQEE</sequence>
<reference evidence="1 2" key="1">
    <citation type="journal article" date="2011" name="BMC Genomics">
        <title>Insight into cross-talk between intra-amoebal pathogens.</title>
        <authorList>
            <person name="Gimenez G."/>
            <person name="Bertelli C."/>
            <person name="Moliner C."/>
            <person name="Robert C."/>
            <person name="Raoult D."/>
            <person name="Fournier P.E."/>
            <person name="Greub G."/>
        </authorList>
    </citation>
    <scope>NUCLEOTIDE SEQUENCE [LARGE SCALE GENOMIC DNA]</scope>
    <source>
        <strain evidence="1 2">LLAP12</strain>
    </source>
</reference>
<dbReference type="Proteomes" id="UP000002770">
    <property type="component" value="Unassembled WGS sequence"/>
</dbReference>
<dbReference type="CDD" id="cd09757">
    <property type="entry name" value="Cas8c_I-C"/>
    <property type="match status" value="1"/>
</dbReference>